<evidence type="ECO:0000313" key="5">
    <source>
        <dbReference type="Proteomes" id="UP000541444"/>
    </source>
</evidence>
<comment type="similarity">
    <text evidence="1">Belongs to the peptidase S8 family.</text>
</comment>
<dbReference type="InterPro" id="IPR045051">
    <property type="entry name" value="SBT"/>
</dbReference>
<evidence type="ECO:0000256" key="2">
    <source>
        <dbReference type="ARBA" id="ARBA00022729"/>
    </source>
</evidence>
<dbReference type="Pfam" id="PF17766">
    <property type="entry name" value="fn3_6"/>
    <property type="match status" value="1"/>
</dbReference>
<sequence>MACTHAAGAAAYVKTFHPDRSPSEINSALMTTAFPMNSTKHQRLSEGFKGSEKDLNLPSFLPSTMSRVGKANFRTVANVGASNSTCKIHVGTSRPKMNIRISPNVLCFESVNEKKSIMSGLLVWSDGVQCKKSYSFVQTEAQMDLTGLGDSAENKGCVFYAFQSYKSGEIGYSEKELMFTNISNIDQF</sequence>
<proteinExistence type="inferred from homology"/>
<dbReference type="GO" id="GO:0006508">
    <property type="term" value="P:proteolysis"/>
    <property type="evidence" value="ECO:0007669"/>
    <property type="project" value="InterPro"/>
</dbReference>
<dbReference type="InterPro" id="IPR036852">
    <property type="entry name" value="Peptidase_S8/S53_dom_sf"/>
</dbReference>
<comment type="caution">
    <text evidence="4">The sequence shown here is derived from an EMBL/GenBank/DDBJ whole genome shotgun (WGS) entry which is preliminary data.</text>
</comment>
<name>A0A7J7P966_9MAGN</name>
<dbReference type="AlphaFoldDB" id="A0A7J7P966"/>
<evidence type="ECO:0000313" key="4">
    <source>
        <dbReference type="EMBL" id="KAF6175949.1"/>
    </source>
</evidence>
<dbReference type="PANTHER" id="PTHR10795">
    <property type="entry name" value="PROPROTEIN CONVERTASE SUBTILISIN/KEXIN"/>
    <property type="match status" value="1"/>
</dbReference>
<dbReference type="Gene3D" id="2.60.40.2310">
    <property type="match status" value="1"/>
</dbReference>
<dbReference type="InterPro" id="IPR041469">
    <property type="entry name" value="Subtilisin-like_FN3"/>
</dbReference>
<evidence type="ECO:0000256" key="1">
    <source>
        <dbReference type="ARBA" id="ARBA00011073"/>
    </source>
</evidence>
<dbReference type="Gene3D" id="3.40.50.200">
    <property type="entry name" value="Peptidase S8/S53 domain"/>
    <property type="match status" value="1"/>
</dbReference>
<dbReference type="GO" id="GO:0004252">
    <property type="term" value="F:serine-type endopeptidase activity"/>
    <property type="evidence" value="ECO:0007669"/>
    <property type="project" value="InterPro"/>
</dbReference>
<reference evidence="4 5" key="1">
    <citation type="journal article" date="2020" name="IScience">
        <title>Genome Sequencing of the Endangered Kingdonia uniflora (Circaeasteraceae, Ranunculales) Reveals Potential Mechanisms of Evolutionary Specialization.</title>
        <authorList>
            <person name="Sun Y."/>
            <person name="Deng T."/>
            <person name="Zhang A."/>
            <person name="Moore M.J."/>
            <person name="Landis J.B."/>
            <person name="Lin N."/>
            <person name="Zhang H."/>
            <person name="Zhang X."/>
            <person name="Huang J."/>
            <person name="Zhang X."/>
            <person name="Sun H."/>
            <person name="Wang H."/>
        </authorList>
    </citation>
    <scope>NUCLEOTIDE SEQUENCE [LARGE SCALE GENOMIC DNA]</scope>
    <source>
        <strain evidence="4">TB1705</strain>
        <tissue evidence="4">Leaf</tissue>
    </source>
</reference>
<feature type="domain" description="Subtilisin-like protease fibronectin type-III" evidence="3">
    <location>
        <begin position="54"/>
        <end position="117"/>
    </location>
</feature>
<dbReference type="OrthoDB" id="206201at2759"/>
<dbReference type="Proteomes" id="UP000541444">
    <property type="component" value="Unassembled WGS sequence"/>
</dbReference>
<gene>
    <name evidence="4" type="ORF">GIB67_003437</name>
</gene>
<evidence type="ECO:0000259" key="3">
    <source>
        <dbReference type="Pfam" id="PF17766"/>
    </source>
</evidence>
<dbReference type="EMBL" id="JACGCM010000140">
    <property type="protein sequence ID" value="KAF6175949.1"/>
    <property type="molecule type" value="Genomic_DNA"/>
</dbReference>
<dbReference type="SUPFAM" id="SSF52743">
    <property type="entry name" value="Subtilisin-like"/>
    <property type="match status" value="1"/>
</dbReference>
<organism evidence="4 5">
    <name type="scientific">Kingdonia uniflora</name>
    <dbReference type="NCBI Taxonomy" id="39325"/>
    <lineage>
        <taxon>Eukaryota</taxon>
        <taxon>Viridiplantae</taxon>
        <taxon>Streptophyta</taxon>
        <taxon>Embryophyta</taxon>
        <taxon>Tracheophyta</taxon>
        <taxon>Spermatophyta</taxon>
        <taxon>Magnoliopsida</taxon>
        <taxon>Ranunculales</taxon>
        <taxon>Circaeasteraceae</taxon>
        <taxon>Kingdonia</taxon>
    </lineage>
</organism>
<keyword evidence="5" id="KW-1185">Reference proteome</keyword>
<accession>A0A7J7P966</accession>
<keyword evidence="2" id="KW-0732">Signal</keyword>
<protein>
    <recommendedName>
        <fullName evidence="3">Subtilisin-like protease fibronectin type-III domain-containing protein</fullName>
    </recommendedName>
</protein>